<dbReference type="SUPFAM" id="SSF103088">
    <property type="entry name" value="OmpA-like"/>
    <property type="match status" value="1"/>
</dbReference>
<dbReference type="EMBL" id="AFCE01000070">
    <property type="protein sequence ID" value="EGL83911.1"/>
    <property type="molecule type" value="Genomic_DNA"/>
</dbReference>
<dbReference type="PANTHER" id="PTHR30329:SF16">
    <property type="entry name" value="CHEMOTAXIS MOTB PROTEIN"/>
    <property type="match status" value="1"/>
</dbReference>
<dbReference type="RefSeq" id="WP_007502849.1">
    <property type="nucleotide sequence ID" value="NZ_AFCE01000070.1"/>
</dbReference>
<dbReference type="CDD" id="cd07185">
    <property type="entry name" value="OmpA_C-like"/>
    <property type="match status" value="1"/>
</dbReference>
<keyword evidence="5 9" id="KW-1133">Transmembrane helix</keyword>
<evidence type="ECO:0000313" key="12">
    <source>
        <dbReference type="EMBL" id="QZT33851.1"/>
    </source>
</evidence>
<dbReference type="InterPro" id="IPR006665">
    <property type="entry name" value="OmpA-like"/>
</dbReference>
<comment type="subcellular location">
    <subcellularLocation>
        <location evidence="1">Cell membrane</location>
        <topology evidence="1">Single-pass membrane protein</topology>
    </subcellularLocation>
</comment>
<dbReference type="PANTHER" id="PTHR30329">
    <property type="entry name" value="STATOR ELEMENT OF FLAGELLAR MOTOR COMPLEX"/>
    <property type="match status" value="1"/>
</dbReference>
<evidence type="ECO:0000256" key="9">
    <source>
        <dbReference type="SAM" id="Phobius"/>
    </source>
</evidence>
<keyword evidence="14" id="KW-1185">Reference proteome</keyword>
<evidence type="ECO:0000256" key="7">
    <source>
        <dbReference type="PROSITE-ProRule" id="PRU00473"/>
    </source>
</evidence>
<dbReference type="KEGG" id="cthu:HUR95_16870"/>
<comment type="similarity">
    <text evidence="2">Belongs to the MotB family.</text>
</comment>
<evidence type="ECO:0000256" key="5">
    <source>
        <dbReference type="ARBA" id="ARBA00022989"/>
    </source>
</evidence>
<evidence type="ECO:0000313" key="11">
    <source>
        <dbReference type="EMBL" id="EGL83911.1"/>
    </source>
</evidence>
<evidence type="ECO:0000256" key="1">
    <source>
        <dbReference type="ARBA" id="ARBA00004162"/>
    </source>
</evidence>
<dbReference type="Proteomes" id="UP000010716">
    <property type="component" value="Unassembled WGS sequence"/>
</dbReference>
<dbReference type="EMBL" id="CP082237">
    <property type="protein sequence ID" value="QZT33851.1"/>
    <property type="molecule type" value="Genomic_DNA"/>
</dbReference>
<keyword evidence="3" id="KW-1003">Cell membrane</keyword>
<feature type="compositionally biased region" description="Acidic residues" evidence="8">
    <location>
        <begin position="85"/>
        <end position="101"/>
    </location>
</feature>
<sequence>MNHHTPRRAPFSREPQLRWLITFADLMMIVLVTFVLLYSYSEIDIEKFHSVLDSFNKRLPMEEESLGRGPASPGDDTNLSTPDQGQEEYPDEQTYPEEEEQTIDLDQDLQEQLADLLAREEHMKAVLEYVQDFAHEHQLEQELIVKRTGRGIELVLPEVMLFPSGQADLLEEAVLFLDNLAPLLQDIPNLIEVEGHTDNRPIANVRFPSNWELSTARATQVIRYLIEEHHLDPQRFKAVGYGEYHPVASNDTEEGRRQNRRVVMVILFNE</sequence>
<evidence type="ECO:0000256" key="6">
    <source>
        <dbReference type="ARBA" id="ARBA00023136"/>
    </source>
</evidence>
<name>F5L430_CALTT</name>
<keyword evidence="4 9" id="KW-0812">Transmembrane</keyword>
<feature type="transmembrane region" description="Helical" evidence="9">
    <location>
        <begin position="20"/>
        <end position="40"/>
    </location>
</feature>
<accession>F5L430</accession>
<reference evidence="12" key="3">
    <citation type="submission" date="2021-08" db="EMBL/GenBank/DDBJ databases">
        <authorList>
            <person name="de Jong S."/>
            <person name="van den Broek M."/>
            <person name="Merkel A."/>
            <person name="de la Torre Cortes P."/>
            <person name="Kalamorz F."/>
            <person name="Cook G."/>
            <person name="van Loosdrecht M."/>
            <person name="McMillan D."/>
        </authorList>
    </citation>
    <scope>NUCLEOTIDE SEQUENCE</scope>
    <source>
        <strain evidence="12">TA2.A1</strain>
    </source>
</reference>
<dbReference type="InterPro" id="IPR025713">
    <property type="entry name" value="MotB-like_N_dom"/>
</dbReference>
<dbReference type="Gene3D" id="3.30.1330.60">
    <property type="entry name" value="OmpA-like domain"/>
    <property type="match status" value="1"/>
</dbReference>
<dbReference type="OrthoDB" id="9815217at2"/>
<dbReference type="GO" id="GO:0005886">
    <property type="term" value="C:plasma membrane"/>
    <property type="evidence" value="ECO:0007669"/>
    <property type="project" value="UniProtKB-SubCell"/>
</dbReference>
<dbReference type="AlphaFoldDB" id="F5L430"/>
<organism evidence="11 13">
    <name type="scientific">Caldalkalibacillus thermarum (strain TA2.A1)</name>
    <dbReference type="NCBI Taxonomy" id="986075"/>
    <lineage>
        <taxon>Bacteria</taxon>
        <taxon>Bacillati</taxon>
        <taxon>Bacillota</taxon>
        <taxon>Bacilli</taxon>
        <taxon>Bacillales</taxon>
        <taxon>Bacillaceae</taxon>
        <taxon>Caldalkalibacillus</taxon>
    </lineage>
</organism>
<evidence type="ECO:0000256" key="3">
    <source>
        <dbReference type="ARBA" id="ARBA00022475"/>
    </source>
</evidence>
<protein>
    <submittedName>
        <fullName evidence="12">OmpA family protein</fullName>
    </submittedName>
    <submittedName>
        <fullName evidence="11">OmpA/MotB domain protein</fullName>
    </submittedName>
</protein>
<keyword evidence="6 7" id="KW-0472">Membrane</keyword>
<evidence type="ECO:0000313" key="13">
    <source>
        <dbReference type="Proteomes" id="UP000010716"/>
    </source>
</evidence>
<feature type="domain" description="OmpA-like" evidence="10">
    <location>
        <begin position="150"/>
        <end position="270"/>
    </location>
</feature>
<dbReference type="eggNOG" id="COG1360">
    <property type="taxonomic scope" value="Bacteria"/>
</dbReference>
<feature type="region of interest" description="Disordered" evidence="8">
    <location>
        <begin position="63"/>
        <end position="101"/>
    </location>
</feature>
<dbReference type="InterPro" id="IPR036737">
    <property type="entry name" value="OmpA-like_sf"/>
</dbReference>
<dbReference type="Pfam" id="PF13677">
    <property type="entry name" value="MotB_plug"/>
    <property type="match status" value="1"/>
</dbReference>
<evidence type="ECO:0000256" key="4">
    <source>
        <dbReference type="ARBA" id="ARBA00022692"/>
    </source>
</evidence>
<evidence type="ECO:0000313" key="14">
    <source>
        <dbReference type="Proteomes" id="UP000825179"/>
    </source>
</evidence>
<gene>
    <name evidence="11" type="ORF">CathTA2_0542</name>
    <name evidence="12" type="ORF">HUR95_16870</name>
</gene>
<evidence type="ECO:0000259" key="10">
    <source>
        <dbReference type="PROSITE" id="PS51123"/>
    </source>
</evidence>
<reference evidence="12 14" key="2">
    <citation type="journal article" date="2020" name="Extremophiles">
        <title>Genomic analysis of Caldalkalibacillus thermarum TA2.A1 reveals aerobic alkaliphilic metabolism and evolutionary hallmarks linking alkaliphilic bacteria and plant life.</title>
        <authorList>
            <person name="de Jong S.I."/>
            <person name="van den Broek M.A."/>
            <person name="Merkel A.Y."/>
            <person name="de la Torre Cortes P."/>
            <person name="Kalamorz F."/>
            <person name="Cook G.M."/>
            <person name="van Loosdrecht M.C.M."/>
            <person name="McMillan D.G.G."/>
        </authorList>
    </citation>
    <scope>NUCLEOTIDE SEQUENCE [LARGE SCALE GENOMIC DNA]</scope>
    <source>
        <strain evidence="12 14">TA2.A1</strain>
    </source>
</reference>
<evidence type="ECO:0000256" key="8">
    <source>
        <dbReference type="SAM" id="MobiDB-lite"/>
    </source>
</evidence>
<dbReference type="InterPro" id="IPR050330">
    <property type="entry name" value="Bact_OuterMem_StrucFunc"/>
</dbReference>
<reference evidence="11 13" key="1">
    <citation type="journal article" date="2011" name="J. Bacteriol.">
        <title>Draft genome sequence of the thermoalkaliphilic Caldalkalibacillus thermarum strain TA2.A1.</title>
        <authorList>
            <person name="Kalamorz F."/>
            <person name="Keis S."/>
            <person name="McMillan D.G."/>
            <person name="Olsson K."/>
            <person name="Stanton J.A."/>
            <person name="Stockwell P."/>
            <person name="Black M.A."/>
            <person name="Klingeman D.M."/>
            <person name="Land M.L."/>
            <person name="Han C.S."/>
            <person name="Martin S.L."/>
            <person name="Becher S.A."/>
            <person name="Peddie C.J."/>
            <person name="Morgan H.W."/>
            <person name="Matthies D."/>
            <person name="Preiss L."/>
            <person name="Meier T."/>
            <person name="Brown S.D."/>
            <person name="Cook G.M."/>
        </authorList>
    </citation>
    <scope>NUCLEOTIDE SEQUENCE [LARGE SCALE GENOMIC DNA]</scope>
    <source>
        <strain evidence="11 13">TA2.A1</strain>
    </source>
</reference>
<dbReference type="Pfam" id="PF00691">
    <property type="entry name" value="OmpA"/>
    <property type="match status" value="1"/>
</dbReference>
<dbReference type="PROSITE" id="PS51123">
    <property type="entry name" value="OMPA_2"/>
    <property type="match status" value="1"/>
</dbReference>
<proteinExistence type="inferred from homology"/>
<dbReference type="Proteomes" id="UP000825179">
    <property type="component" value="Chromosome"/>
</dbReference>
<evidence type="ECO:0000256" key="2">
    <source>
        <dbReference type="ARBA" id="ARBA00008914"/>
    </source>
</evidence>
<feature type="compositionally biased region" description="Polar residues" evidence="8">
    <location>
        <begin position="75"/>
        <end position="84"/>
    </location>
</feature>